<accession>A0A502F4Q3</accession>
<sequence>MPDARIKNEKQYQALLEIGYSKEKAARIANTPDAGEKGGHAKPYNEWSKAELYEQARIVGISGRSYMSKKNLIHSLRNN</sequence>
<comment type="caution">
    <text evidence="1">The sequence shown here is derived from an EMBL/GenBank/DDBJ whole genome shotgun (WGS) entry which is preliminary data.</text>
</comment>
<dbReference type="Proteomes" id="UP000319700">
    <property type="component" value="Unassembled WGS sequence"/>
</dbReference>
<reference evidence="1 2" key="1">
    <citation type="journal article" date="2019" name="Environ. Microbiol.">
        <title>Species interactions and distinct microbial communities in high Arctic permafrost affected cryosols are associated with the CH4 and CO2 gas fluxes.</title>
        <authorList>
            <person name="Altshuler I."/>
            <person name="Hamel J."/>
            <person name="Turney S."/>
            <person name="Magnuson E."/>
            <person name="Levesque R."/>
            <person name="Greer C."/>
            <person name="Whyte L.G."/>
        </authorList>
    </citation>
    <scope>NUCLEOTIDE SEQUENCE [LARGE SCALE GENOMIC DNA]</scope>
    <source>
        <strain evidence="1 2">42</strain>
    </source>
</reference>
<dbReference type="RefSeq" id="WP_140502385.1">
    <property type="nucleotide sequence ID" value="NZ_RCZH01000001.1"/>
</dbReference>
<evidence type="ECO:0000313" key="2">
    <source>
        <dbReference type="Proteomes" id="UP000319700"/>
    </source>
</evidence>
<name>A0A502F4Q3_9FLAO</name>
<organism evidence="1 2">
    <name type="scientific">Flavobacterium pectinovorum</name>
    <dbReference type="NCBI Taxonomy" id="29533"/>
    <lineage>
        <taxon>Bacteria</taxon>
        <taxon>Pseudomonadati</taxon>
        <taxon>Bacteroidota</taxon>
        <taxon>Flavobacteriia</taxon>
        <taxon>Flavobacteriales</taxon>
        <taxon>Flavobacteriaceae</taxon>
        <taxon>Flavobacterium</taxon>
    </lineage>
</organism>
<gene>
    <name evidence="1" type="ORF">EAH81_00555</name>
</gene>
<evidence type="ECO:0000313" key="1">
    <source>
        <dbReference type="EMBL" id="TPG45128.1"/>
    </source>
</evidence>
<proteinExistence type="predicted"/>
<dbReference type="OrthoDB" id="215254at2"/>
<dbReference type="AlphaFoldDB" id="A0A502F4Q3"/>
<dbReference type="InterPro" id="IPR055642">
    <property type="entry name" value="DUF7218"/>
</dbReference>
<keyword evidence="2" id="KW-1185">Reference proteome</keyword>
<dbReference type="EMBL" id="RCZH01000001">
    <property type="protein sequence ID" value="TPG45128.1"/>
    <property type="molecule type" value="Genomic_DNA"/>
</dbReference>
<dbReference type="Pfam" id="PF23855">
    <property type="entry name" value="DUF7218"/>
    <property type="match status" value="1"/>
</dbReference>
<protein>
    <submittedName>
        <fullName evidence="1">Rho termination factor</fullName>
    </submittedName>
</protein>